<gene>
    <name evidence="4" type="ORF">CEP54_011172</name>
</gene>
<dbReference type="GO" id="GO:0008081">
    <property type="term" value="F:phosphoric diester hydrolase activity"/>
    <property type="evidence" value="ECO:0007669"/>
    <property type="project" value="InterPro"/>
</dbReference>
<sequence length="341" mass="37553">MTSRQPKAHNEANKAAAGLTAQRNPYVFAFGMVGAALSTMALVLALIVGVTPLIWSQGSGSLSVESAYDSTLGLGSASPIPCHSHNDYWRRMPFYSAINAGCIGIEADVWVVQGELLVGHNLGSLSSGQTLTSMYIQPLVELLQTKNSVSDPNVPFRGVYDHDPSQTLVLLVDLKADPNSSWPLLLERLEPLRQRGWLSHVNNGAFISRPITVVGTGDTEVRLVNEETPFRDVFFDAPLNELEEGQYSSLNSYYTSVSFEKSIGKIGRGGLQPEQLAKLRNQISQAHSRGLKARYWGMPYWPIHVRDQMRELLIDEGVDVLNADDLVEARDIFAKRGRSVE</sequence>
<accession>A0A428PFZ2</accession>
<evidence type="ECO:0000256" key="2">
    <source>
        <dbReference type="ARBA" id="ARBA00014286"/>
    </source>
</evidence>
<evidence type="ECO:0000256" key="1">
    <source>
        <dbReference type="ARBA" id="ARBA00008858"/>
    </source>
</evidence>
<dbReference type="InterPro" id="IPR051236">
    <property type="entry name" value="HAT_RTT109-like"/>
</dbReference>
<dbReference type="Gene3D" id="3.20.20.190">
    <property type="entry name" value="Phosphatidylinositol (PI) phosphodiesterase"/>
    <property type="match status" value="1"/>
</dbReference>
<evidence type="ECO:0000256" key="3">
    <source>
        <dbReference type="SAM" id="Phobius"/>
    </source>
</evidence>
<dbReference type="InterPro" id="IPR017946">
    <property type="entry name" value="PLC-like_Pdiesterase_TIM-brl"/>
</dbReference>
<feature type="transmembrane region" description="Helical" evidence="3">
    <location>
        <begin position="26"/>
        <end position="55"/>
    </location>
</feature>
<evidence type="ECO:0000313" key="4">
    <source>
        <dbReference type="EMBL" id="RSL51936.1"/>
    </source>
</evidence>
<evidence type="ECO:0000313" key="5">
    <source>
        <dbReference type="Proteomes" id="UP000288168"/>
    </source>
</evidence>
<protein>
    <recommendedName>
        <fullName evidence="2">Altered inheritance of mitochondria protein 6</fullName>
    </recommendedName>
</protein>
<dbReference type="PANTHER" id="PTHR31571:SF1">
    <property type="entry name" value="ALTERED INHERITANCE OF MITOCHONDRIA PROTEIN 6"/>
    <property type="match status" value="1"/>
</dbReference>
<dbReference type="GO" id="GO:0006629">
    <property type="term" value="P:lipid metabolic process"/>
    <property type="evidence" value="ECO:0007669"/>
    <property type="project" value="InterPro"/>
</dbReference>
<dbReference type="STRING" id="1325734.A0A428PFZ2"/>
<keyword evidence="5" id="KW-1185">Reference proteome</keyword>
<proteinExistence type="inferred from homology"/>
<dbReference type="Proteomes" id="UP000288168">
    <property type="component" value="Unassembled WGS sequence"/>
</dbReference>
<keyword evidence="3" id="KW-0812">Transmembrane</keyword>
<reference evidence="4 5" key="1">
    <citation type="submission" date="2017-06" db="EMBL/GenBank/DDBJ databases">
        <title>Comparative genomic analysis of Ambrosia Fusariam Clade fungi.</title>
        <authorList>
            <person name="Stajich J.E."/>
            <person name="Carrillo J."/>
            <person name="Kijimoto T."/>
            <person name="Eskalen A."/>
            <person name="O'Donnell K."/>
            <person name="Kasson M."/>
        </authorList>
    </citation>
    <scope>NUCLEOTIDE SEQUENCE [LARGE SCALE GENOMIC DNA]</scope>
    <source>
        <strain evidence="4 5">NRRL62584</strain>
    </source>
</reference>
<dbReference type="OrthoDB" id="4153866at2759"/>
<dbReference type="AlphaFoldDB" id="A0A428PFZ2"/>
<comment type="caution">
    <text evidence="4">The sequence shown here is derived from an EMBL/GenBank/DDBJ whole genome shotgun (WGS) entry which is preliminary data.</text>
</comment>
<keyword evidence="3" id="KW-0472">Membrane</keyword>
<name>A0A428PFZ2_9HYPO</name>
<organism evidence="4 5">
    <name type="scientific">Fusarium duplospermum</name>
    <dbReference type="NCBI Taxonomy" id="1325734"/>
    <lineage>
        <taxon>Eukaryota</taxon>
        <taxon>Fungi</taxon>
        <taxon>Dikarya</taxon>
        <taxon>Ascomycota</taxon>
        <taxon>Pezizomycotina</taxon>
        <taxon>Sordariomycetes</taxon>
        <taxon>Hypocreomycetidae</taxon>
        <taxon>Hypocreales</taxon>
        <taxon>Nectriaceae</taxon>
        <taxon>Fusarium</taxon>
        <taxon>Fusarium solani species complex</taxon>
    </lineage>
</organism>
<dbReference type="PANTHER" id="PTHR31571">
    <property type="entry name" value="ALTERED INHERITANCE OF MITOCHONDRIA PROTEIN 6"/>
    <property type="match status" value="1"/>
</dbReference>
<keyword evidence="3" id="KW-1133">Transmembrane helix</keyword>
<dbReference type="EMBL" id="NKCI01000142">
    <property type="protein sequence ID" value="RSL51936.1"/>
    <property type="molecule type" value="Genomic_DNA"/>
</dbReference>
<comment type="similarity">
    <text evidence="1">Belongs to the AIM6 family.</text>
</comment>
<dbReference type="SUPFAM" id="SSF51695">
    <property type="entry name" value="PLC-like phosphodiesterases"/>
    <property type="match status" value="1"/>
</dbReference>